<proteinExistence type="predicted"/>
<protein>
    <submittedName>
        <fullName evidence="1">Uncharacterized protein</fullName>
    </submittedName>
</protein>
<gene>
    <name evidence="1" type="ORF">DWX87_05575</name>
</gene>
<organism evidence="1 2">
    <name type="scientific">Bacteroides uniformis</name>
    <dbReference type="NCBI Taxonomy" id="820"/>
    <lineage>
        <taxon>Bacteria</taxon>
        <taxon>Pseudomonadati</taxon>
        <taxon>Bacteroidota</taxon>
        <taxon>Bacteroidia</taxon>
        <taxon>Bacteroidales</taxon>
        <taxon>Bacteroidaceae</taxon>
        <taxon>Bacteroides</taxon>
    </lineage>
</organism>
<dbReference type="AlphaFoldDB" id="A0A412JV48"/>
<name>A0A412JV48_BACUN</name>
<accession>A0A412JV48</accession>
<dbReference type="Proteomes" id="UP000285283">
    <property type="component" value="Unassembled WGS sequence"/>
</dbReference>
<dbReference type="RefSeq" id="WP_025836208.1">
    <property type="nucleotide sequence ID" value="NZ_QRVP01000003.1"/>
</dbReference>
<sequence length="292" mass="34627">MDNRNRIIDRIETYYKAYLERQSNTLFNVYTDVLLTQVLNIPCCKVIIEALKKKHPIAEDVLKEHFNKEWFSYIRDVTADYEYYISYCLHWLAYIKSASKTLDGYYKKCKWLDKNGETNDSTMLFKTDVIRPILDYIIFQLQEESYILYLLDRYKQRIERFEKLESIGSKSELELQKDLFLFLFDQGTEFAGFEAHNSVSTGNGEMDFYIKCQGEPFVIEVKLYKEGKDTRHYLSQLTAYMSQIGAEYGCLYIFTKEDVTFNLREAEESIYVKTVYIGEKTPCNKETKEIVL</sequence>
<evidence type="ECO:0000313" key="1">
    <source>
        <dbReference type="EMBL" id="RGS56501.1"/>
    </source>
</evidence>
<comment type="caution">
    <text evidence="1">The sequence shown here is derived from an EMBL/GenBank/DDBJ whole genome shotgun (WGS) entry which is preliminary data.</text>
</comment>
<dbReference type="EMBL" id="QRVP01000003">
    <property type="protein sequence ID" value="RGS56501.1"/>
    <property type="molecule type" value="Genomic_DNA"/>
</dbReference>
<reference evidence="1 2" key="1">
    <citation type="submission" date="2018-08" db="EMBL/GenBank/DDBJ databases">
        <title>A genome reference for cultivated species of the human gut microbiota.</title>
        <authorList>
            <person name="Zou Y."/>
            <person name="Xue W."/>
            <person name="Luo G."/>
        </authorList>
    </citation>
    <scope>NUCLEOTIDE SEQUENCE [LARGE SCALE GENOMIC DNA]</scope>
    <source>
        <strain evidence="1 2">AF21-53</strain>
    </source>
</reference>
<evidence type="ECO:0000313" key="2">
    <source>
        <dbReference type="Proteomes" id="UP000285283"/>
    </source>
</evidence>